<evidence type="ECO:0000313" key="9">
    <source>
        <dbReference type="EMBL" id="AHH11850.1"/>
    </source>
</evidence>
<name>W5SYA3_9SPIR</name>
<evidence type="ECO:0000256" key="3">
    <source>
        <dbReference type="ARBA" id="ARBA00022729"/>
    </source>
</evidence>
<evidence type="ECO:0000256" key="2">
    <source>
        <dbReference type="ARBA" id="ARBA00004459"/>
    </source>
</evidence>
<reference evidence="9" key="1">
    <citation type="submission" date="2013-04" db="EMBL/GenBank/DDBJ databases">
        <title>Comparative Genomics of Relapsing Fever Spirochetes.</title>
        <authorList>
            <person name="Schwan T.G."/>
            <person name="Raffel S.J."/>
            <person name="Porcella S.F."/>
            <person name="Martens C.A."/>
            <person name="Bruno D.P."/>
            <person name="Ricklefs S.M."/>
            <person name="Barbian K.B."/>
        </authorList>
    </citation>
    <scope>NUCLEOTIDE SEQUENCE</scope>
    <source>
        <strain evidence="9">Co53</strain>
        <plasmid evidence="9">unnamed</plasmid>
    </source>
</reference>
<evidence type="ECO:0000256" key="7">
    <source>
        <dbReference type="ARBA" id="ARBA00023288"/>
    </source>
</evidence>
<keyword evidence="6 8" id="KW-0998">Cell outer membrane</keyword>
<comment type="subcellular location">
    <subcellularLocation>
        <location evidence="2 8">Cell outer membrane</location>
        <topology evidence="2 8">Lipid-anchor</topology>
    </subcellularLocation>
</comment>
<dbReference type="AlphaFoldDB" id="W5SYA3"/>
<keyword evidence="7 8" id="KW-0449">Lipoprotein</keyword>
<dbReference type="SUPFAM" id="SSF74748">
    <property type="entry name" value="Variable surface antigen VlsE"/>
    <property type="match status" value="1"/>
</dbReference>
<dbReference type="Pfam" id="PF00921">
    <property type="entry name" value="Lipoprotein_2"/>
    <property type="match status" value="1"/>
</dbReference>
<proteinExistence type="predicted"/>
<organism evidence="9">
    <name type="scientific">Borrelia coriaceae ATCC 43381</name>
    <dbReference type="NCBI Taxonomy" id="1408429"/>
    <lineage>
        <taxon>Bacteria</taxon>
        <taxon>Pseudomonadati</taxon>
        <taxon>Spirochaetota</taxon>
        <taxon>Spirochaetia</taxon>
        <taxon>Spirochaetales</taxon>
        <taxon>Borreliaceae</taxon>
        <taxon>Borrelia</taxon>
    </lineage>
</organism>
<accession>W5SYA3</accession>
<evidence type="ECO:0000256" key="4">
    <source>
        <dbReference type="ARBA" id="ARBA00023136"/>
    </source>
</evidence>
<dbReference type="HOGENOM" id="CLU_129159_0_0_12"/>
<evidence type="ECO:0000256" key="6">
    <source>
        <dbReference type="ARBA" id="ARBA00023237"/>
    </source>
</evidence>
<dbReference type="GO" id="GO:0009279">
    <property type="term" value="C:cell outer membrane"/>
    <property type="evidence" value="ECO:0007669"/>
    <property type="project" value="UniProtKB-SubCell"/>
</dbReference>
<comment type="function">
    <text evidence="1 8">The Vlp and Vsp proteins are antigenically distinct proteins, only one vlp or vsp gene is transcriptionally active at any one time. Switching between these genes is a mechanism of host immune response evasion.</text>
</comment>
<dbReference type="EMBL" id="CP005781">
    <property type="protein sequence ID" value="AHH11850.1"/>
    <property type="molecule type" value="Genomic_DNA"/>
</dbReference>
<protein>
    <recommendedName>
        <fullName evidence="8">Variable large protein</fullName>
    </recommendedName>
</protein>
<gene>
    <name evidence="9" type="ORF">BCO_0125001</name>
</gene>
<evidence type="ECO:0000256" key="1">
    <source>
        <dbReference type="ARBA" id="ARBA00003932"/>
    </source>
</evidence>
<keyword evidence="3" id="KW-0732">Signal</keyword>
<keyword evidence="4 8" id="KW-0472">Membrane</keyword>
<keyword evidence="9" id="KW-0614">Plasmid</keyword>
<keyword evidence="5 8" id="KW-0564">Palmitate</keyword>
<evidence type="ECO:0000256" key="5">
    <source>
        <dbReference type="ARBA" id="ARBA00023139"/>
    </source>
</evidence>
<evidence type="ECO:0000256" key="8">
    <source>
        <dbReference type="RuleBase" id="RU363105"/>
    </source>
</evidence>
<geneLocation type="plasmid" evidence="9">
    <name>unnamed</name>
</geneLocation>
<dbReference type="InterPro" id="IPR000680">
    <property type="entry name" value="Borrelia_lipo"/>
</dbReference>
<sequence length="162" mass="16578">MRVMLKLEMIKRLKIPLIQGLIVLVKQVSYLVILVVAGGISSNPEKAAVDAAKAVGASTGADILKAIIKDKGDSAKLANNTPTTTVTSITKSHDATIAGAIVLRAMAPGGKFANGTSGNDISTAVKGVAVSAVTKALDTLTIAIRKTINTGLKTVKDAITKS</sequence>